<evidence type="ECO:0000256" key="1">
    <source>
        <dbReference type="SAM" id="MobiDB-lite"/>
    </source>
</evidence>
<protein>
    <recommendedName>
        <fullName evidence="5">YceG-like family protein</fullName>
    </recommendedName>
</protein>
<dbReference type="EMBL" id="WNKU01000001">
    <property type="protein sequence ID" value="MTV47825.1"/>
    <property type="molecule type" value="Genomic_DNA"/>
</dbReference>
<name>A0A6I3SDL1_HELMO</name>
<keyword evidence="2" id="KW-1133">Transmembrane helix</keyword>
<evidence type="ECO:0000256" key="2">
    <source>
        <dbReference type="SAM" id="Phobius"/>
    </source>
</evidence>
<organism evidence="3 4">
    <name type="scientific">Heliobacterium mobile</name>
    <name type="common">Heliobacillus mobilis</name>
    <dbReference type="NCBI Taxonomy" id="28064"/>
    <lineage>
        <taxon>Bacteria</taxon>
        <taxon>Bacillati</taxon>
        <taxon>Bacillota</taxon>
        <taxon>Clostridia</taxon>
        <taxon>Eubacteriales</taxon>
        <taxon>Heliobacteriaceae</taxon>
        <taxon>Heliobacterium</taxon>
    </lineage>
</organism>
<dbReference type="RefSeq" id="WP_155474887.1">
    <property type="nucleotide sequence ID" value="NZ_WNKU01000001.1"/>
</dbReference>
<keyword evidence="2" id="KW-0812">Transmembrane</keyword>
<proteinExistence type="predicted"/>
<feature type="transmembrane region" description="Helical" evidence="2">
    <location>
        <begin position="25"/>
        <end position="45"/>
    </location>
</feature>
<dbReference type="Gene3D" id="3.30.1490.480">
    <property type="entry name" value="Endolytic murein transglycosylase"/>
    <property type="match status" value="1"/>
</dbReference>
<keyword evidence="2" id="KW-0472">Membrane</keyword>
<evidence type="ECO:0000313" key="3">
    <source>
        <dbReference type="EMBL" id="MTV47825.1"/>
    </source>
</evidence>
<comment type="caution">
    <text evidence="3">The sequence shown here is derived from an EMBL/GenBank/DDBJ whole genome shotgun (WGS) entry which is preliminary data.</text>
</comment>
<feature type="region of interest" description="Disordered" evidence="1">
    <location>
        <begin position="58"/>
        <end position="113"/>
    </location>
</feature>
<keyword evidence="4" id="KW-1185">Reference proteome</keyword>
<gene>
    <name evidence="3" type="ORF">GJ688_02350</name>
</gene>
<evidence type="ECO:0000313" key="4">
    <source>
        <dbReference type="Proteomes" id="UP000430670"/>
    </source>
</evidence>
<dbReference type="Proteomes" id="UP000430670">
    <property type="component" value="Unassembled WGS sequence"/>
</dbReference>
<sequence>MNKERSPEAKGAFSIAIRWVSDGRVLFTLGVIFFGAGLILQGISLKNPPVSIVQEPMETAKPDEPVNPVTPSNPPEFVPSVPNEKSPIDNAESGQSSDNKTPAAPTDSDINSRTIWINGGDTSETVAKKLQAVGLIEDANHFNDFLINQGYARRLQNGEKILSKGMDAEAIAKILVTAP</sequence>
<evidence type="ECO:0008006" key="5">
    <source>
        <dbReference type="Google" id="ProtNLM"/>
    </source>
</evidence>
<accession>A0A6I3SDL1</accession>
<reference evidence="3 4" key="1">
    <citation type="submission" date="2019-11" db="EMBL/GenBank/DDBJ databases">
        <title>Whole-genome sequence of a the green, strictly anaerobic photosynthetic bacterium Heliobacillus mobilis DSM 6151.</title>
        <authorList>
            <person name="Kyndt J.A."/>
            <person name="Meyer T.E."/>
        </authorList>
    </citation>
    <scope>NUCLEOTIDE SEQUENCE [LARGE SCALE GENOMIC DNA]</scope>
    <source>
        <strain evidence="3 4">DSM 6151</strain>
    </source>
</reference>
<dbReference type="OrthoDB" id="9792479at2"/>
<dbReference type="AlphaFoldDB" id="A0A6I3SDL1"/>